<dbReference type="Gene3D" id="2.30.40.10">
    <property type="entry name" value="Urease, subunit C, domain 1"/>
    <property type="match status" value="1"/>
</dbReference>
<dbReference type="Gene3D" id="3.10.310.70">
    <property type="match status" value="1"/>
</dbReference>
<dbReference type="PANTHER" id="PTHR22642">
    <property type="entry name" value="IMIDAZOLONEPROPIONASE"/>
    <property type="match status" value="1"/>
</dbReference>
<dbReference type="Proteomes" id="UP000076837">
    <property type="component" value="Unassembled WGS sequence"/>
</dbReference>
<dbReference type="SUPFAM" id="SSF51556">
    <property type="entry name" value="Metallo-dependent hydrolases"/>
    <property type="match status" value="1"/>
</dbReference>
<dbReference type="GO" id="GO:0016810">
    <property type="term" value="F:hydrolase activity, acting on carbon-nitrogen (but not peptide) bonds"/>
    <property type="evidence" value="ECO:0007669"/>
    <property type="project" value="InterPro"/>
</dbReference>
<dbReference type="OrthoDB" id="194468at2759"/>
<comment type="caution">
    <text evidence="1">The sequence shown here is derived from an EMBL/GenBank/DDBJ whole genome shotgun (WGS) entry which is preliminary data.</text>
</comment>
<dbReference type="InterPro" id="IPR013108">
    <property type="entry name" value="Amidohydro_3"/>
</dbReference>
<keyword evidence="2" id="KW-1185">Reference proteome</keyword>
<accession>A0A163J565</accession>
<reference evidence="1 2" key="1">
    <citation type="journal article" date="2016" name="Sci. Rep.">
        <title>Draft genome sequencing and secretome analysis of fungal phytopathogen Ascochyta rabiei provides insight into the necrotrophic effector repertoire.</title>
        <authorList>
            <person name="Verma S."/>
            <person name="Gazara R.K."/>
            <person name="Nizam S."/>
            <person name="Parween S."/>
            <person name="Chattopadhyay D."/>
            <person name="Verma P.K."/>
        </authorList>
    </citation>
    <scope>NUCLEOTIDE SEQUENCE [LARGE SCALE GENOMIC DNA]</scope>
    <source>
        <strain evidence="1 2">ArDII</strain>
    </source>
</reference>
<dbReference type="InterPro" id="IPR032466">
    <property type="entry name" value="Metal_Hydrolase"/>
</dbReference>
<protein>
    <submittedName>
        <fullName evidence="1">Hydrolase</fullName>
    </submittedName>
</protein>
<dbReference type="Pfam" id="PF07969">
    <property type="entry name" value="Amidohydro_3"/>
    <property type="match status" value="1"/>
</dbReference>
<dbReference type="Gene3D" id="3.20.20.140">
    <property type="entry name" value="Metal-dependent hydrolases"/>
    <property type="match status" value="1"/>
</dbReference>
<proteinExistence type="predicted"/>
<evidence type="ECO:0000313" key="1">
    <source>
        <dbReference type="EMBL" id="KZM26150.1"/>
    </source>
</evidence>
<dbReference type="EMBL" id="JYNV01000113">
    <property type="protein sequence ID" value="KZM26150.1"/>
    <property type="molecule type" value="Genomic_DNA"/>
</dbReference>
<dbReference type="STRING" id="5454.A0A163J565"/>
<dbReference type="AlphaFoldDB" id="A0A163J565"/>
<dbReference type="SUPFAM" id="SSF51338">
    <property type="entry name" value="Composite domain of metallo-dependent hydrolases"/>
    <property type="match status" value="1"/>
</dbReference>
<keyword evidence="1" id="KW-0378">Hydrolase</keyword>
<sequence>MSSDKDSASESTAYINASVYTVNVSSPWASGFIVSNDGFFTHVGSTEEILSEAKRSHLVVVDLRGRFTMPGIHDAHMHLLFSGLGLTSHATIDMDTTHLNIAEKIKHGNCACEYMNAYQDWVLASAYNNQGFPDGVADRKYLDRLFPDQPVVVSGGAAHAMLLNTAALVQAGYDIENEPDTHGAKFFRRADGSLTGELAESAMAKAAISIPAPSRAHVKRALKHAIRLAHKAGVTSTQEASSNTILLQALSEMEREGSLALEISTHIVHENEWLASESKKGLQQLLEVANQYASKHIDTRFVKIMMDGVPLPPLFTQAGMTEQGDIDHSMIVPQDAVEAVLKYDKKGLTVKIHCTGTGATRHALDAIEAARRINFNGPRHEIAHNSGVHDDDFKRYAPLNVTAEMSPAELFVHPVTAASEGLMNWNFTRMMDAGAHITIGSDWGAVPDPSLFQHMANIVTTVGRGDKAVGGEALCLMMTLNGAIAVGRERELGSIEVGKKANFIVMNQDLSKGNFDGAKVLRTYFEGEKVWDANA</sequence>
<dbReference type="InterPro" id="IPR011059">
    <property type="entry name" value="Metal-dep_hydrolase_composite"/>
</dbReference>
<dbReference type="PANTHER" id="PTHR22642:SF2">
    <property type="entry name" value="PROTEIN LONG AFTER FAR-RED 3"/>
    <property type="match status" value="1"/>
</dbReference>
<organism evidence="1 2">
    <name type="scientific">Didymella rabiei</name>
    <name type="common">Chickpea ascochyta blight fungus</name>
    <name type="synonym">Mycosphaerella rabiei</name>
    <dbReference type="NCBI Taxonomy" id="5454"/>
    <lineage>
        <taxon>Eukaryota</taxon>
        <taxon>Fungi</taxon>
        <taxon>Dikarya</taxon>
        <taxon>Ascomycota</taxon>
        <taxon>Pezizomycotina</taxon>
        <taxon>Dothideomycetes</taxon>
        <taxon>Pleosporomycetidae</taxon>
        <taxon>Pleosporales</taxon>
        <taxon>Pleosporineae</taxon>
        <taxon>Didymellaceae</taxon>
        <taxon>Ascochyta</taxon>
    </lineage>
</organism>
<evidence type="ECO:0000313" key="2">
    <source>
        <dbReference type="Proteomes" id="UP000076837"/>
    </source>
</evidence>
<name>A0A163J565_DIDRA</name>
<gene>
    <name evidence="1" type="ORF">ST47_g2675</name>
</gene>